<reference evidence="3" key="1">
    <citation type="journal article" date="2019" name="Int. J. Syst. Evol. Microbiol.">
        <title>The Global Catalogue of Microorganisms (GCM) 10K type strain sequencing project: providing services to taxonomists for standard genome sequencing and annotation.</title>
        <authorList>
            <consortium name="The Broad Institute Genomics Platform"/>
            <consortium name="The Broad Institute Genome Sequencing Center for Infectious Disease"/>
            <person name="Wu L."/>
            <person name="Ma J."/>
        </authorList>
    </citation>
    <scope>NUCLEOTIDE SEQUENCE [LARGE SCALE GENOMIC DNA]</scope>
    <source>
        <strain evidence="3">CGMCC 1.12749</strain>
    </source>
</reference>
<name>A0ABQ1W6W8_9BACT</name>
<proteinExistence type="predicted"/>
<dbReference type="PANTHER" id="PTHR34989:SF1">
    <property type="entry name" value="PROTEIN HDED"/>
    <property type="match status" value="1"/>
</dbReference>
<dbReference type="InterPro" id="IPR005325">
    <property type="entry name" value="DUF308_memb"/>
</dbReference>
<feature type="transmembrane region" description="Helical" evidence="1">
    <location>
        <begin position="25"/>
        <end position="45"/>
    </location>
</feature>
<feature type="transmembrane region" description="Helical" evidence="1">
    <location>
        <begin position="113"/>
        <end position="133"/>
    </location>
</feature>
<keyword evidence="1" id="KW-0472">Membrane</keyword>
<dbReference type="InterPro" id="IPR052712">
    <property type="entry name" value="Acid_resist_chaperone_HdeD"/>
</dbReference>
<dbReference type="Proteomes" id="UP000634043">
    <property type="component" value="Unassembled WGS sequence"/>
</dbReference>
<comment type="caution">
    <text evidence="2">The sequence shown here is derived from an EMBL/GenBank/DDBJ whole genome shotgun (WGS) entry which is preliminary data.</text>
</comment>
<feature type="transmembrane region" description="Helical" evidence="1">
    <location>
        <begin position="139"/>
        <end position="159"/>
    </location>
</feature>
<keyword evidence="1" id="KW-0812">Transmembrane</keyword>
<dbReference type="Pfam" id="PF03729">
    <property type="entry name" value="DUF308"/>
    <property type="match status" value="2"/>
</dbReference>
<evidence type="ECO:0000313" key="2">
    <source>
        <dbReference type="EMBL" id="GGG18127.1"/>
    </source>
</evidence>
<evidence type="ECO:0000256" key="1">
    <source>
        <dbReference type="SAM" id="Phobius"/>
    </source>
</evidence>
<keyword evidence="3" id="KW-1185">Reference proteome</keyword>
<protein>
    <submittedName>
        <fullName evidence="2">Membrane protein</fullName>
    </submittedName>
</protein>
<accession>A0ABQ1W6W8</accession>
<keyword evidence="1" id="KW-1133">Transmembrane helix</keyword>
<feature type="transmembrane region" description="Helical" evidence="1">
    <location>
        <begin position="78"/>
        <end position="101"/>
    </location>
</feature>
<feature type="transmembrane region" description="Helical" evidence="1">
    <location>
        <begin position="52"/>
        <end position="72"/>
    </location>
</feature>
<dbReference type="EMBL" id="BMFP01000004">
    <property type="protein sequence ID" value="GGG18127.1"/>
    <property type="molecule type" value="Genomic_DNA"/>
</dbReference>
<evidence type="ECO:0000313" key="3">
    <source>
        <dbReference type="Proteomes" id="UP000634043"/>
    </source>
</evidence>
<dbReference type="PANTHER" id="PTHR34989">
    <property type="entry name" value="PROTEIN HDED"/>
    <property type="match status" value="1"/>
</dbReference>
<gene>
    <name evidence="2" type="ORF">GCM10011323_22940</name>
</gene>
<organism evidence="2 3">
    <name type="scientific">Pontibacter amylolyticus</name>
    <dbReference type="NCBI Taxonomy" id="1424080"/>
    <lineage>
        <taxon>Bacteria</taxon>
        <taxon>Pseudomonadati</taxon>
        <taxon>Bacteroidota</taxon>
        <taxon>Cytophagia</taxon>
        <taxon>Cytophagales</taxon>
        <taxon>Hymenobacteraceae</taxon>
        <taxon>Pontibacter</taxon>
    </lineage>
</organism>
<sequence length="163" mass="18216">MLGILFVVLGIWVFRTPIASYVALAFLFAYLFLITGILEIIYAVINRNFLDGWGWALAGGIMNLLVGILLLARGELTLLILPFFVGFGLLFRSTMSIVWAVELRKYRIPNWAGLLVIGILGVVFSFILLWNPLFAGMTIVVYTALALIFAGVSYIYTAFQLRK</sequence>